<protein>
    <submittedName>
        <fullName evidence="1">Uncharacterized protein</fullName>
    </submittedName>
</protein>
<gene>
    <name evidence="1" type="ORF">JW322_12810</name>
</gene>
<reference evidence="1" key="1">
    <citation type="submission" date="2021-02" db="EMBL/GenBank/DDBJ databases">
        <title>Genome analysis of blister spot of apple pathogen from New York area.</title>
        <authorList>
            <person name="Kandel P."/>
            <person name="Hockett K.L."/>
            <person name="Santander R."/>
            <person name="Acimovic S."/>
        </authorList>
    </citation>
    <scope>NUCLEOTIDE SEQUENCE</scope>
    <source>
        <strain evidence="1">PSP1</strain>
    </source>
</reference>
<evidence type="ECO:0000313" key="1">
    <source>
        <dbReference type="EMBL" id="MDH4622632.1"/>
    </source>
</evidence>
<sequence>MGVSNAIVSKEKLNQAGVSKLMTASQLIGALTAAAMDGDASAAAVVTANSAQYNYLAHNQLKEAAEKLRKCAPAECDSIVAAYKKVNEDQTIEAIINCRFDVSLCKSSSRDFANTIADLSSVYDALGDGSKYAKDSLQILINENLEFQETLAVATTGASAQAVAETLQATFKLTPEETVAMAEVIGGD</sequence>
<dbReference type="Proteomes" id="UP001162155">
    <property type="component" value="Unassembled WGS sequence"/>
</dbReference>
<proteinExistence type="predicted"/>
<accession>A0A0N8SIQ9</accession>
<dbReference type="EMBL" id="JAFFRZ010000001">
    <property type="protein sequence ID" value="MDH4622632.1"/>
    <property type="molecule type" value="Genomic_DNA"/>
</dbReference>
<evidence type="ECO:0000313" key="2">
    <source>
        <dbReference type="Proteomes" id="UP001162155"/>
    </source>
</evidence>
<name>A0A0N8SIQ9_PSESX</name>
<dbReference type="AlphaFoldDB" id="A0A0N8SIQ9"/>
<dbReference type="RefSeq" id="WP_057456635.1">
    <property type="nucleotide sequence ID" value="NZ_JAFFRY010000025.1"/>
</dbReference>
<organism evidence="1 2">
    <name type="scientific">Pseudomonas syringae pv. papulans</name>
    <dbReference type="NCBI Taxonomy" id="83963"/>
    <lineage>
        <taxon>Bacteria</taxon>
        <taxon>Pseudomonadati</taxon>
        <taxon>Pseudomonadota</taxon>
        <taxon>Gammaproteobacteria</taxon>
        <taxon>Pseudomonadales</taxon>
        <taxon>Pseudomonadaceae</taxon>
        <taxon>Pseudomonas</taxon>
        <taxon>Pseudomonas syringae</taxon>
    </lineage>
</organism>
<comment type="caution">
    <text evidence="1">The sequence shown here is derived from an EMBL/GenBank/DDBJ whole genome shotgun (WGS) entry which is preliminary data.</text>
</comment>